<evidence type="ECO:0000313" key="5">
    <source>
        <dbReference type="EMBL" id="MCG7320435.1"/>
    </source>
</evidence>
<comment type="caution">
    <text evidence="5">The sequence shown here is derived from an EMBL/GenBank/DDBJ whole genome shotgun (WGS) entry which is preliminary data.</text>
</comment>
<dbReference type="RefSeq" id="WP_239261404.1">
    <property type="nucleotide sequence ID" value="NZ_JAKRCV010000001.1"/>
</dbReference>
<dbReference type="PANTHER" id="PTHR30404:SF0">
    <property type="entry name" value="N-ACETYLMURAMOYL-L-ALANINE AMIDASE AMIC"/>
    <property type="match status" value="1"/>
</dbReference>
<dbReference type="CDD" id="cd02696">
    <property type="entry name" value="MurNAc-LAA"/>
    <property type="match status" value="1"/>
</dbReference>
<keyword evidence="6" id="KW-1185">Reference proteome</keyword>
<dbReference type="PANTHER" id="PTHR30404">
    <property type="entry name" value="N-ACETYLMURAMOYL-L-ALANINE AMIDASE"/>
    <property type="match status" value="1"/>
</dbReference>
<accession>A0ABS9PZT4</accession>
<protein>
    <submittedName>
        <fullName evidence="5">N-acetylmuramoyl-L-alanine amidase</fullName>
    </submittedName>
</protein>
<evidence type="ECO:0000259" key="4">
    <source>
        <dbReference type="SMART" id="SM00646"/>
    </source>
</evidence>
<feature type="chain" id="PRO_5045169254" evidence="3">
    <location>
        <begin position="37"/>
        <end position="274"/>
    </location>
</feature>
<keyword evidence="3" id="KW-0732">Signal</keyword>
<sequence>MTNPARHHAGPRHAWVAATITAAVAAASALAPGASALPSAGPPSAVRPAGNRSPLAGTTIVVDPGHNGRNGRNPKALARKVYAGTGLWKPCNTVGTQTAAGYPEHAQVWDTATRLATVLRAQGARVVLTRADDRGFGPCIDRRAAIGNQARATLVVSIHDDGNLSPRARGFHVIHSPRMAGGPAVQQRSERLAVAVRDAFASGTGMPRSTYVGRGTALSRRTDIGGLNLSTVPAVMLEAGNLRHPRDARLLGSAAFRQREAVALAAGIRRYLGR</sequence>
<feature type="domain" description="MurNAc-LAA" evidence="4">
    <location>
        <begin position="144"/>
        <end position="269"/>
    </location>
</feature>
<dbReference type="InterPro" id="IPR050695">
    <property type="entry name" value="N-acetylmuramoyl_amidase_3"/>
</dbReference>
<evidence type="ECO:0000313" key="6">
    <source>
        <dbReference type="Proteomes" id="UP001521931"/>
    </source>
</evidence>
<evidence type="ECO:0000256" key="3">
    <source>
        <dbReference type="SAM" id="SignalP"/>
    </source>
</evidence>
<organism evidence="5 6">
    <name type="scientific">Arsenicicoccus bolidensis</name>
    <dbReference type="NCBI Taxonomy" id="229480"/>
    <lineage>
        <taxon>Bacteria</taxon>
        <taxon>Bacillati</taxon>
        <taxon>Actinomycetota</taxon>
        <taxon>Actinomycetes</taxon>
        <taxon>Micrococcales</taxon>
        <taxon>Intrasporangiaceae</taxon>
        <taxon>Arsenicicoccus</taxon>
    </lineage>
</organism>
<proteinExistence type="predicted"/>
<keyword evidence="1" id="KW-0378">Hydrolase</keyword>
<feature type="signal peptide" evidence="3">
    <location>
        <begin position="1"/>
        <end position="36"/>
    </location>
</feature>
<dbReference type="Gene3D" id="3.40.630.40">
    <property type="entry name" value="Zn-dependent exopeptidases"/>
    <property type="match status" value="1"/>
</dbReference>
<gene>
    <name evidence="5" type="ORF">MHL29_00785</name>
</gene>
<dbReference type="Pfam" id="PF01520">
    <property type="entry name" value="Amidase_3"/>
    <property type="match status" value="1"/>
</dbReference>
<reference evidence="5 6" key="1">
    <citation type="submission" date="2022-02" db="EMBL/GenBank/DDBJ databases">
        <title>Uncovering new skin microbiome diversity through culturing and metagenomics.</title>
        <authorList>
            <person name="Conlan S."/>
            <person name="Deming C."/>
            <person name="Nisc Comparative Sequencing Program N."/>
            <person name="Segre J.A."/>
        </authorList>
    </citation>
    <scope>NUCLEOTIDE SEQUENCE [LARGE SCALE GENOMIC DNA]</scope>
    <source>
        <strain evidence="5 6">ACRQZ</strain>
    </source>
</reference>
<dbReference type="SUPFAM" id="SSF53187">
    <property type="entry name" value="Zn-dependent exopeptidases"/>
    <property type="match status" value="1"/>
</dbReference>
<dbReference type="EMBL" id="JAKRCV010000001">
    <property type="protein sequence ID" value="MCG7320435.1"/>
    <property type="molecule type" value="Genomic_DNA"/>
</dbReference>
<dbReference type="Proteomes" id="UP001521931">
    <property type="component" value="Unassembled WGS sequence"/>
</dbReference>
<evidence type="ECO:0000256" key="1">
    <source>
        <dbReference type="ARBA" id="ARBA00022801"/>
    </source>
</evidence>
<evidence type="ECO:0000256" key="2">
    <source>
        <dbReference type="SAM" id="MobiDB-lite"/>
    </source>
</evidence>
<dbReference type="SMART" id="SM00646">
    <property type="entry name" value="Ami_3"/>
    <property type="match status" value="1"/>
</dbReference>
<name>A0ABS9PZT4_9MICO</name>
<feature type="region of interest" description="Disordered" evidence="2">
    <location>
        <begin position="36"/>
        <end position="74"/>
    </location>
</feature>
<dbReference type="InterPro" id="IPR002508">
    <property type="entry name" value="MurNAc-LAA_cat"/>
</dbReference>